<keyword evidence="1" id="KW-1133">Transmembrane helix</keyword>
<dbReference type="EMBL" id="MLJW01000064">
    <property type="protein sequence ID" value="OIR03645.1"/>
    <property type="molecule type" value="Genomic_DNA"/>
</dbReference>
<evidence type="ECO:0000313" key="2">
    <source>
        <dbReference type="EMBL" id="OIR03645.1"/>
    </source>
</evidence>
<feature type="transmembrane region" description="Helical" evidence="1">
    <location>
        <begin position="79"/>
        <end position="100"/>
    </location>
</feature>
<gene>
    <name evidence="2" type="ORF">GALL_142670</name>
</gene>
<keyword evidence="1" id="KW-0472">Membrane</keyword>
<dbReference type="AlphaFoldDB" id="A0A1J5SHM0"/>
<name>A0A1J5SHM0_9ZZZZ</name>
<proteinExistence type="predicted"/>
<evidence type="ECO:0000256" key="1">
    <source>
        <dbReference type="SAM" id="Phobius"/>
    </source>
</evidence>
<comment type="caution">
    <text evidence="2">The sequence shown here is derived from an EMBL/GenBank/DDBJ whole genome shotgun (WGS) entry which is preliminary data.</text>
</comment>
<keyword evidence="1" id="KW-0812">Transmembrane</keyword>
<feature type="transmembrane region" description="Helical" evidence="1">
    <location>
        <begin position="20"/>
        <end position="38"/>
    </location>
</feature>
<sequence length="123" mass="12797">MASPATNAPLTDSQLAKMSAGYRTLALAILFNVIGTVARFGPHVVPVMVVGGVASLAALVLSIFAIIQVAPGMRLSPTMLVFTCVLIFIPFASFVVLLVLRIKSAESLRQAGYAVGLLGAKKP</sequence>
<reference evidence="2" key="1">
    <citation type="submission" date="2016-10" db="EMBL/GenBank/DDBJ databases">
        <title>Sequence of Gallionella enrichment culture.</title>
        <authorList>
            <person name="Poehlein A."/>
            <person name="Muehling M."/>
            <person name="Daniel R."/>
        </authorList>
    </citation>
    <scope>NUCLEOTIDE SEQUENCE</scope>
</reference>
<organism evidence="2">
    <name type="scientific">mine drainage metagenome</name>
    <dbReference type="NCBI Taxonomy" id="410659"/>
    <lineage>
        <taxon>unclassified sequences</taxon>
        <taxon>metagenomes</taxon>
        <taxon>ecological metagenomes</taxon>
    </lineage>
</organism>
<protein>
    <submittedName>
        <fullName evidence="2">Uncharacterized protein</fullName>
    </submittedName>
</protein>
<accession>A0A1J5SHM0</accession>
<feature type="transmembrane region" description="Helical" evidence="1">
    <location>
        <begin position="45"/>
        <end position="67"/>
    </location>
</feature>